<reference evidence="1 2" key="1">
    <citation type="submission" date="2020-10" db="EMBL/GenBank/DDBJ databases">
        <title>Connecting structure to function with the recovery of over 1000 high-quality activated sludge metagenome-assembled genomes encoding full-length rRNA genes using long-read sequencing.</title>
        <authorList>
            <person name="Singleton C.M."/>
            <person name="Petriglieri F."/>
            <person name="Kristensen J.M."/>
            <person name="Kirkegaard R.H."/>
            <person name="Michaelsen T.Y."/>
            <person name="Andersen M.H."/>
            <person name="Karst S.M."/>
            <person name="Dueholm M.S."/>
            <person name="Nielsen P.H."/>
            <person name="Albertsen M."/>
        </authorList>
    </citation>
    <scope>NUCLEOTIDE SEQUENCE [LARGE SCALE GENOMIC DNA]</scope>
    <source>
        <strain evidence="1">OdNE_18-Q3-R46-58_MAXAC.008</strain>
    </source>
</reference>
<name>A0A936K5R1_9BACT</name>
<comment type="caution">
    <text evidence="1">The sequence shown here is derived from an EMBL/GenBank/DDBJ whole genome shotgun (WGS) entry which is preliminary data.</text>
</comment>
<organism evidence="1 2">
    <name type="scientific">Candidatus Geothrix odensensis</name>
    <dbReference type="NCBI Taxonomy" id="2954440"/>
    <lineage>
        <taxon>Bacteria</taxon>
        <taxon>Pseudomonadati</taxon>
        <taxon>Acidobacteriota</taxon>
        <taxon>Holophagae</taxon>
        <taxon>Holophagales</taxon>
        <taxon>Holophagaceae</taxon>
        <taxon>Geothrix</taxon>
    </lineage>
</organism>
<proteinExistence type="predicted"/>
<protein>
    <submittedName>
        <fullName evidence="1">Uncharacterized protein</fullName>
    </submittedName>
</protein>
<accession>A0A936K5R1</accession>
<evidence type="ECO:0000313" key="1">
    <source>
        <dbReference type="EMBL" id="MBK8572808.1"/>
    </source>
</evidence>
<dbReference type="AlphaFoldDB" id="A0A936K5R1"/>
<sequence length="652" mass="73625">MSSPGTQPQRLLLARQLIRDKGLSKSDLTLLEDILREGARDLEPLVEAAPQRVANSQESPAQAALRRSLGYFLAFLHTFSPRRLGEARNAMGLVMLHSLGRLGDQAEAAHRELMVEQQQPEWVTQLLDLLASLRAMSLAPSEDSGNLRQMWSSFLAEHRDAFRDILAALQQVEPGPAAVSRLNTQMKAVNRAIQGQGRLEESLGRLAEQLEACIPAEIHARVEPLLLLEHVVSNLRLSLVRPLDRGIHWPAVEQVRGSLRWLWDHLGWSLPRMDAELFRDSMPPELRRLLQQIRRSNRPAFSVVARALASHVSLLGLLESLDSATSAGLPERYAAVPTFLVLESELGRLAERSYEPARGELLDPSHPETHRLRAFLRQAVLSLQQDQGTLRSLLQQALAGQDADQLAQTLDNLKGLLINHQKQLMGELVGIFSPDVQHRLFPESPSMMEEGERLRLRIQRLWEQVPPLHGQLQLHLELQDWPRLALGLAHTYRHLLAFRRSPEFPLMRRPDREEAERLIQELGSLLESPSDVAQALRDGMDVLGELLRFLELFLLRINARIPLIRQDLEVAQEALRLIGELRESPLGPERTRLSHKLIQTSKRLGVRDPQCLALLKRWVRAERGLREASPPALDQLAAHLRQLALRLEAALG</sequence>
<gene>
    <name evidence="1" type="ORF">IPN91_09225</name>
</gene>
<dbReference type="EMBL" id="JADKCH010000009">
    <property type="protein sequence ID" value="MBK8572808.1"/>
    <property type="molecule type" value="Genomic_DNA"/>
</dbReference>
<dbReference type="Proteomes" id="UP000709959">
    <property type="component" value="Unassembled WGS sequence"/>
</dbReference>
<evidence type="ECO:0000313" key="2">
    <source>
        <dbReference type="Proteomes" id="UP000709959"/>
    </source>
</evidence>